<dbReference type="Gene3D" id="2.60.200.30">
    <property type="entry name" value="Probable inorganic polyphosphate/atp-NAD kinase, domain 2"/>
    <property type="match status" value="1"/>
</dbReference>
<dbReference type="InterPro" id="IPR002504">
    <property type="entry name" value="NADK"/>
</dbReference>
<keyword evidence="6 9" id="KW-0067">ATP-binding</keyword>
<evidence type="ECO:0000256" key="9">
    <source>
        <dbReference type="PROSITE-ProRule" id="PRU10141"/>
    </source>
</evidence>
<name>A0A8H7UBQ3_9FUNG</name>
<dbReference type="EMBL" id="JAEPRA010000017">
    <property type="protein sequence ID" value="KAG2174053.1"/>
    <property type="molecule type" value="Genomic_DNA"/>
</dbReference>
<dbReference type="SUPFAM" id="SSF111331">
    <property type="entry name" value="NAD kinase/diacylglycerol kinase-like"/>
    <property type="match status" value="1"/>
</dbReference>
<feature type="region of interest" description="Disordered" evidence="10">
    <location>
        <begin position="1175"/>
        <end position="1317"/>
    </location>
</feature>
<feature type="compositionally biased region" description="Low complexity" evidence="10">
    <location>
        <begin position="1197"/>
        <end position="1227"/>
    </location>
</feature>
<evidence type="ECO:0000256" key="10">
    <source>
        <dbReference type="SAM" id="MobiDB-lite"/>
    </source>
</evidence>
<dbReference type="GO" id="GO:0006741">
    <property type="term" value="P:NADP+ biosynthetic process"/>
    <property type="evidence" value="ECO:0007669"/>
    <property type="project" value="InterPro"/>
</dbReference>
<evidence type="ECO:0000256" key="6">
    <source>
        <dbReference type="ARBA" id="ARBA00022840"/>
    </source>
</evidence>
<evidence type="ECO:0000256" key="8">
    <source>
        <dbReference type="ARBA" id="ARBA00023027"/>
    </source>
</evidence>
<evidence type="ECO:0000256" key="2">
    <source>
        <dbReference type="ARBA" id="ARBA00022527"/>
    </source>
</evidence>
<dbReference type="PROSITE" id="PS00107">
    <property type="entry name" value="PROTEIN_KINASE_ATP"/>
    <property type="match status" value="1"/>
</dbReference>
<evidence type="ECO:0000313" key="12">
    <source>
        <dbReference type="EMBL" id="KAG2174053.1"/>
    </source>
</evidence>
<dbReference type="InterPro" id="IPR017438">
    <property type="entry name" value="ATP-NAD_kinase_N"/>
</dbReference>
<evidence type="ECO:0000256" key="5">
    <source>
        <dbReference type="ARBA" id="ARBA00022777"/>
    </source>
</evidence>
<dbReference type="Proteomes" id="UP000612746">
    <property type="component" value="Unassembled WGS sequence"/>
</dbReference>
<feature type="compositionally biased region" description="Acidic residues" evidence="10">
    <location>
        <begin position="1298"/>
        <end position="1312"/>
    </location>
</feature>
<dbReference type="Gene3D" id="3.40.50.10330">
    <property type="entry name" value="Probable inorganic polyphosphate/atp-NAD kinase, domain 1"/>
    <property type="match status" value="1"/>
</dbReference>
<dbReference type="InterPro" id="IPR008271">
    <property type="entry name" value="Ser/Thr_kinase_AS"/>
</dbReference>
<evidence type="ECO:0000256" key="4">
    <source>
        <dbReference type="ARBA" id="ARBA00022741"/>
    </source>
</evidence>
<keyword evidence="5" id="KW-0418">Kinase</keyword>
<organism evidence="12 13">
    <name type="scientific">Umbelopsis vinacea</name>
    <dbReference type="NCBI Taxonomy" id="44442"/>
    <lineage>
        <taxon>Eukaryota</taxon>
        <taxon>Fungi</taxon>
        <taxon>Fungi incertae sedis</taxon>
        <taxon>Mucoromycota</taxon>
        <taxon>Mucoromycotina</taxon>
        <taxon>Umbelopsidomycetes</taxon>
        <taxon>Umbelopsidales</taxon>
        <taxon>Umbelopsidaceae</taxon>
        <taxon>Umbelopsis</taxon>
    </lineage>
</organism>
<dbReference type="HAMAP" id="MF_00361">
    <property type="entry name" value="NAD_kinase"/>
    <property type="match status" value="1"/>
</dbReference>
<keyword evidence="4 9" id="KW-0547">Nucleotide-binding</keyword>
<protein>
    <recommendedName>
        <fullName evidence="11">Protein kinase domain-containing protein</fullName>
    </recommendedName>
</protein>
<keyword evidence="13" id="KW-1185">Reference proteome</keyword>
<dbReference type="PROSITE" id="PS00108">
    <property type="entry name" value="PROTEIN_KINASE_ST"/>
    <property type="match status" value="1"/>
</dbReference>
<proteinExistence type="inferred from homology"/>
<dbReference type="GO" id="GO:0003951">
    <property type="term" value="F:NAD+ kinase activity"/>
    <property type="evidence" value="ECO:0007669"/>
    <property type="project" value="InterPro"/>
</dbReference>
<dbReference type="Pfam" id="PF20143">
    <property type="entry name" value="NAD_kinase_C"/>
    <property type="match status" value="1"/>
</dbReference>
<dbReference type="SMART" id="SM00220">
    <property type="entry name" value="S_TKc"/>
    <property type="match status" value="1"/>
</dbReference>
<sequence length="1341" mass="150972">MSRRSLGDQLGFLSWRKPFGSIPPMDMDVVVPEDQSQSSSTKLTENHDNLIKGIGDYRLIKPLGTGKFSDVVLASHYETERLVAIKIIDKRKHDYRVMSRLVREITLMELMNHEHVTKLHETYETADSLFLVMEYVPGVNLEQYLQLSGGALSECEARRLFRQIVAAVSYCHSRWIVHRDLKTPNILITPEGTVKLVDFGLGNRFGLQRLKTICGSMLYYSPEIISGQKYYGPEIDCWCLGIILFRMTTGFEPFAHAGTVGELKADVCTGKFPMPSSLSPELQATIRKCLNTDRRNRMTIRQALKDDPWLHEGMDFGSVVMGISHADDACEIIDRTEREHRLRRNFIADAEHDRSISRVNRTLIYHPVNASTYYTTNAISATTGTEGGLEIMRAELLQDLRYHARRLGVYAISRNKGQKTPVIKKIINHLKRNKKQYSDFDADDSINLTSVERIHYRLTKVQTFQYMLARRDQTQGLSSRMSSGTQSFTSSNSTAIEDSLVLPLSKRYESEMTKLIRLACELFGVTFVHSHHNRLICVVTMRNDGRKMSPLSTLMLQGAASSTTIHSPISANHSMDHSDTDRHSFLSKRLSAPLTAKNSSLSIEEANRRASMNIDRSLNKEHSGTCVFEIEAVVDRNHLATIHFIKHYGATVIFKLVSGWIGTSTWTPLRGHSLARYLNAASNLQQVRIMTDSSHPSDKSGFEWLCDNEKSYKDSTQFNGDNPQDSKTSAPYKQSSPTTHLAEKADVVREVARKIGRARVKWDNPQSVMIITKPGDLSLVRKTRQLALWFMRTPRYGKPSGITVYVDEKLKKSKRFKLERFQAESPELIEKLKFWTPELCATHPKLFDFIVTLGGDGTVLFTSWLFQSVVPPVIPFHLGSLGFLTPFDFDHHQYHLTQAMENGVRINLRVRFTCTVYRRVPSPNCTKAKDVQLRNVKRNTKTGKVIVGDWCERKMGHKKTQKVFGEVDGDDVKEENIAQWIEEDGEDGQKMRVPCFTTVPAEKYQVLNDLVVDRGQNSFMGELELFGSDGAYDQHLTTVAADGLIVATPTGSTAYSLSGGGPLTHPDIPAMLITPICPHTLSFRPTLVPDTIDLRICVPYTSRSTAWVSFDGRGRVELKQGDHVKVTASRYPLPTVGISVVRNVICKKSQSDDWFNSLSRCLHWNERQRQKSFVVVESNRSQHKSTTNQPSVGRQNSISHPSSRSASAISLPKLAAAASPPHSTSHTPFKRQPPYASSSSSGSENGQDEVFAMFEDDKNFSPPMYGHRRSSAGGWSQSSDSSPEFHAEDTLGKNYDDPAYESSDDSDDDEDGFVGWNDEELLRARQLAGVAHDLQKLHTSH</sequence>
<feature type="binding site" evidence="9">
    <location>
        <position position="86"/>
    </location>
    <ligand>
        <name>ATP</name>
        <dbReference type="ChEBI" id="CHEBI:30616"/>
    </ligand>
</feature>
<dbReference type="InterPro" id="IPR017437">
    <property type="entry name" value="ATP-NAD_kinase_PpnK-typ_C"/>
</dbReference>
<feature type="compositionally biased region" description="Basic and acidic residues" evidence="10">
    <location>
        <begin position="1283"/>
        <end position="1296"/>
    </location>
</feature>
<keyword evidence="2" id="KW-0723">Serine/threonine-protein kinase</keyword>
<dbReference type="FunFam" id="3.30.200.20:FF:000003">
    <property type="entry name" value="Non-specific serine/threonine protein kinase"/>
    <property type="match status" value="1"/>
</dbReference>
<evidence type="ECO:0000256" key="1">
    <source>
        <dbReference type="ARBA" id="ARBA00010995"/>
    </source>
</evidence>
<reference evidence="12" key="1">
    <citation type="submission" date="2020-12" db="EMBL/GenBank/DDBJ databases">
        <title>Metabolic potential, ecology and presence of endohyphal bacteria is reflected in genomic diversity of Mucoromycotina.</title>
        <authorList>
            <person name="Muszewska A."/>
            <person name="Okrasinska A."/>
            <person name="Steczkiewicz K."/>
            <person name="Drgas O."/>
            <person name="Orlowska M."/>
            <person name="Perlinska-Lenart U."/>
            <person name="Aleksandrzak-Piekarczyk T."/>
            <person name="Szatraj K."/>
            <person name="Zielenkiewicz U."/>
            <person name="Pilsyk S."/>
            <person name="Malc E."/>
            <person name="Mieczkowski P."/>
            <person name="Kruszewska J.S."/>
            <person name="Biernat P."/>
            <person name="Pawlowska J."/>
        </authorList>
    </citation>
    <scope>NUCLEOTIDE SEQUENCE</scope>
    <source>
        <strain evidence="12">WA0000051536</strain>
    </source>
</reference>
<comment type="similarity">
    <text evidence="1">Belongs to the NAD kinase family.</text>
</comment>
<feature type="region of interest" description="Disordered" evidence="10">
    <location>
        <begin position="715"/>
        <end position="740"/>
    </location>
</feature>
<feature type="compositionally biased region" description="Low complexity" evidence="10">
    <location>
        <begin position="1271"/>
        <end position="1282"/>
    </location>
</feature>
<dbReference type="PANTHER" id="PTHR20275">
    <property type="entry name" value="NAD KINASE"/>
    <property type="match status" value="1"/>
</dbReference>
<feature type="domain" description="Protein kinase" evidence="11">
    <location>
        <begin position="57"/>
        <end position="310"/>
    </location>
</feature>
<dbReference type="CDD" id="cd14003">
    <property type="entry name" value="STKc_AMPK-like"/>
    <property type="match status" value="1"/>
</dbReference>
<accession>A0A8H7UBQ3</accession>
<keyword evidence="7" id="KW-0521">NADP</keyword>
<keyword evidence="3" id="KW-0808">Transferase</keyword>
<gene>
    <name evidence="12" type="ORF">INT44_000167</name>
</gene>
<keyword evidence="8" id="KW-0520">NAD</keyword>
<dbReference type="InterPro" id="IPR016064">
    <property type="entry name" value="NAD/diacylglycerol_kinase_sf"/>
</dbReference>
<dbReference type="SUPFAM" id="SSF56112">
    <property type="entry name" value="Protein kinase-like (PK-like)"/>
    <property type="match status" value="1"/>
</dbReference>
<dbReference type="GO" id="GO:0019674">
    <property type="term" value="P:NAD+ metabolic process"/>
    <property type="evidence" value="ECO:0007669"/>
    <property type="project" value="InterPro"/>
</dbReference>
<comment type="caution">
    <text evidence="12">The sequence shown here is derived from an EMBL/GenBank/DDBJ whole genome shotgun (WGS) entry which is preliminary data.</text>
</comment>
<feature type="compositionally biased region" description="Polar residues" evidence="10">
    <location>
        <begin position="715"/>
        <end position="739"/>
    </location>
</feature>
<dbReference type="InterPro" id="IPR000719">
    <property type="entry name" value="Prot_kinase_dom"/>
</dbReference>
<dbReference type="FunFam" id="1.10.510.10:FF:000571">
    <property type="entry name" value="Maternal embryonic leucine zipper kinase"/>
    <property type="match status" value="1"/>
</dbReference>
<dbReference type="PROSITE" id="PS50011">
    <property type="entry name" value="PROTEIN_KINASE_DOM"/>
    <property type="match status" value="1"/>
</dbReference>
<evidence type="ECO:0000313" key="13">
    <source>
        <dbReference type="Proteomes" id="UP000612746"/>
    </source>
</evidence>
<evidence type="ECO:0000259" key="11">
    <source>
        <dbReference type="PROSITE" id="PS50011"/>
    </source>
</evidence>
<dbReference type="Pfam" id="PF01513">
    <property type="entry name" value="NAD_kinase"/>
    <property type="match status" value="1"/>
</dbReference>
<dbReference type="OrthoDB" id="193931at2759"/>
<dbReference type="InterPro" id="IPR017441">
    <property type="entry name" value="Protein_kinase_ATP_BS"/>
</dbReference>
<evidence type="ECO:0000256" key="7">
    <source>
        <dbReference type="ARBA" id="ARBA00022857"/>
    </source>
</evidence>
<dbReference type="PANTHER" id="PTHR20275:SF0">
    <property type="entry name" value="NAD KINASE"/>
    <property type="match status" value="1"/>
</dbReference>
<dbReference type="GO" id="GO:0005524">
    <property type="term" value="F:ATP binding"/>
    <property type="evidence" value="ECO:0007669"/>
    <property type="project" value="UniProtKB-UniRule"/>
</dbReference>
<evidence type="ECO:0000256" key="3">
    <source>
        <dbReference type="ARBA" id="ARBA00022679"/>
    </source>
</evidence>
<dbReference type="GO" id="GO:0004674">
    <property type="term" value="F:protein serine/threonine kinase activity"/>
    <property type="evidence" value="ECO:0007669"/>
    <property type="project" value="UniProtKB-KW"/>
</dbReference>
<feature type="compositionally biased region" description="Polar residues" evidence="10">
    <location>
        <begin position="1184"/>
        <end position="1196"/>
    </location>
</feature>
<dbReference type="Pfam" id="PF00069">
    <property type="entry name" value="Pkinase"/>
    <property type="match status" value="1"/>
</dbReference>
<dbReference type="InterPro" id="IPR011009">
    <property type="entry name" value="Kinase-like_dom_sf"/>
</dbReference>
<dbReference type="Gene3D" id="1.10.510.10">
    <property type="entry name" value="Transferase(Phosphotransferase) domain 1"/>
    <property type="match status" value="1"/>
</dbReference>